<dbReference type="STRING" id="147828.A0A4S2KE95"/>
<dbReference type="EMBL" id="SJOL01012244">
    <property type="protein sequence ID" value="TGZ46090.1"/>
    <property type="molecule type" value="Genomic_DNA"/>
</dbReference>
<sequence length="128" mass="14332">MRSSLPTIDRRSRDPADRLSYLVHHCEGEAIQAIRRGSFLEPEEGYAEALRILERRFGDPHIVSTTSIEEVTEGPTLEADDHKAFISLADGMMICSATLKQLQYPNDLNSCRIMGAIVARLPTTMQTE</sequence>
<protein>
    <submittedName>
        <fullName evidence="1">Uncharacterized protein</fullName>
    </submittedName>
</protein>
<evidence type="ECO:0000313" key="1">
    <source>
        <dbReference type="EMBL" id="TGZ46089.1"/>
    </source>
</evidence>
<dbReference type="AlphaFoldDB" id="A0A4S2KE95"/>
<organism evidence="1 3">
    <name type="scientific">Opisthorchis felineus</name>
    <dbReference type="NCBI Taxonomy" id="147828"/>
    <lineage>
        <taxon>Eukaryota</taxon>
        <taxon>Metazoa</taxon>
        <taxon>Spiralia</taxon>
        <taxon>Lophotrochozoa</taxon>
        <taxon>Platyhelminthes</taxon>
        <taxon>Trematoda</taxon>
        <taxon>Digenea</taxon>
        <taxon>Opisthorchiida</taxon>
        <taxon>Opisthorchiata</taxon>
        <taxon>Opisthorchiidae</taxon>
        <taxon>Opisthorchis</taxon>
    </lineage>
</organism>
<dbReference type="OrthoDB" id="10065844at2759"/>
<evidence type="ECO:0000313" key="2">
    <source>
        <dbReference type="EMBL" id="TGZ46090.1"/>
    </source>
</evidence>
<dbReference type="EMBL" id="SJOL01012244">
    <property type="protein sequence ID" value="TGZ46089.1"/>
    <property type="molecule type" value="Genomic_DNA"/>
</dbReference>
<reference evidence="1 3" key="1">
    <citation type="journal article" date="2019" name="BMC Genomics">
        <title>New insights from Opisthorchis felineus genome: update on genomics of the epidemiologically important liver flukes.</title>
        <authorList>
            <person name="Ershov N.I."/>
            <person name="Mordvinov V.A."/>
            <person name="Prokhortchouk E.B."/>
            <person name="Pakharukova M.Y."/>
            <person name="Gunbin K.V."/>
            <person name="Ustyantsev K."/>
            <person name="Genaev M.A."/>
            <person name="Blinov A.G."/>
            <person name="Mazur A."/>
            <person name="Boulygina E."/>
            <person name="Tsygankova S."/>
            <person name="Khrameeva E."/>
            <person name="Chekanov N."/>
            <person name="Fan G."/>
            <person name="Xiao A."/>
            <person name="Zhang H."/>
            <person name="Xu X."/>
            <person name="Yang H."/>
            <person name="Solovyev V."/>
            <person name="Lee S.M."/>
            <person name="Liu X."/>
            <person name="Afonnikov D.A."/>
            <person name="Skryabin K.G."/>
        </authorList>
    </citation>
    <scope>NUCLEOTIDE SEQUENCE [LARGE SCALE GENOMIC DNA]</scope>
    <source>
        <strain evidence="1">AK-0245</strain>
        <tissue evidence="1">Whole organism</tissue>
    </source>
</reference>
<comment type="caution">
    <text evidence="1">The sequence shown here is derived from an EMBL/GenBank/DDBJ whole genome shotgun (WGS) entry which is preliminary data.</text>
</comment>
<accession>A0A4S2KE95</accession>
<keyword evidence="3" id="KW-1185">Reference proteome</keyword>
<evidence type="ECO:0000313" key="3">
    <source>
        <dbReference type="Proteomes" id="UP000308267"/>
    </source>
</evidence>
<dbReference type="PANTHER" id="PTHR47331">
    <property type="entry name" value="PHD-TYPE DOMAIN-CONTAINING PROTEIN"/>
    <property type="match status" value="1"/>
</dbReference>
<gene>
    <name evidence="1" type="ORF">CRM22_011144</name>
    <name evidence="2" type="ORF">CRM22_011145</name>
</gene>
<dbReference type="Proteomes" id="UP000308267">
    <property type="component" value="Unassembled WGS sequence"/>
</dbReference>
<name>A0A4S2KE95_OPIFE</name>
<proteinExistence type="predicted"/>